<comment type="caution">
    <text evidence="1">The sequence shown here is derived from an EMBL/GenBank/DDBJ whole genome shotgun (WGS) entry which is preliminary data.</text>
</comment>
<keyword evidence="2" id="KW-1185">Reference proteome</keyword>
<organism evidence="1 2">
    <name type="scientific">Eumeta variegata</name>
    <name type="common">Bagworm moth</name>
    <name type="synonym">Eumeta japonica</name>
    <dbReference type="NCBI Taxonomy" id="151549"/>
    <lineage>
        <taxon>Eukaryota</taxon>
        <taxon>Metazoa</taxon>
        <taxon>Ecdysozoa</taxon>
        <taxon>Arthropoda</taxon>
        <taxon>Hexapoda</taxon>
        <taxon>Insecta</taxon>
        <taxon>Pterygota</taxon>
        <taxon>Neoptera</taxon>
        <taxon>Endopterygota</taxon>
        <taxon>Lepidoptera</taxon>
        <taxon>Glossata</taxon>
        <taxon>Ditrysia</taxon>
        <taxon>Tineoidea</taxon>
        <taxon>Psychidae</taxon>
        <taxon>Oiketicinae</taxon>
        <taxon>Eumeta</taxon>
    </lineage>
</organism>
<protein>
    <submittedName>
        <fullName evidence="1">Uncharacterized protein</fullName>
    </submittedName>
</protein>
<evidence type="ECO:0000313" key="2">
    <source>
        <dbReference type="Proteomes" id="UP000299102"/>
    </source>
</evidence>
<dbReference type="AlphaFoldDB" id="A0A4C1XC45"/>
<dbReference type="EMBL" id="BGZK01000795">
    <property type="protein sequence ID" value="GBP60773.1"/>
    <property type="molecule type" value="Genomic_DNA"/>
</dbReference>
<dbReference type="Proteomes" id="UP000299102">
    <property type="component" value="Unassembled WGS sequence"/>
</dbReference>
<reference evidence="1 2" key="1">
    <citation type="journal article" date="2019" name="Commun. Biol.">
        <title>The bagworm genome reveals a unique fibroin gene that provides high tensile strength.</title>
        <authorList>
            <person name="Kono N."/>
            <person name="Nakamura H."/>
            <person name="Ohtoshi R."/>
            <person name="Tomita M."/>
            <person name="Numata K."/>
            <person name="Arakawa K."/>
        </authorList>
    </citation>
    <scope>NUCLEOTIDE SEQUENCE [LARGE SCALE GENOMIC DNA]</scope>
</reference>
<name>A0A4C1XC45_EUMVA</name>
<proteinExistence type="predicted"/>
<gene>
    <name evidence="1" type="ORF">EVAR_41112_1</name>
</gene>
<accession>A0A4C1XC45</accession>
<sequence length="95" mass="10273">MDTPNLRGVTNALLAFWKGIEYLMEGDWDDGERVGEVNARAVRSASLIQIFTRSPAPVAFATPRKRARFVGGNFAQLKTAPKYGPLEPAAPAASP</sequence>
<evidence type="ECO:0000313" key="1">
    <source>
        <dbReference type="EMBL" id="GBP60773.1"/>
    </source>
</evidence>